<reference evidence="2 3" key="1">
    <citation type="journal article" date="2015" name="Int. J. Syst. Evol. Microbiol.">
        <title>Amycolatopsis rhabdoformis sp. nov., an actinomycete isolated from a tropical forest soil.</title>
        <authorList>
            <person name="Souza W.R."/>
            <person name="Silva R.E."/>
            <person name="Goodfellow M."/>
            <person name="Busarakam K."/>
            <person name="Figueiro F.S."/>
            <person name="Ferreira D."/>
            <person name="Rodrigues-Filho E."/>
            <person name="Moraes L.A.B."/>
            <person name="Zucchi T.D."/>
        </authorList>
    </citation>
    <scope>NUCLEOTIDE SEQUENCE [LARGE SCALE GENOMIC DNA]</scope>
    <source>
        <strain evidence="2 3">NCIMB 14900</strain>
    </source>
</reference>
<feature type="transmembrane region" description="Helical" evidence="1">
    <location>
        <begin position="176"/>
        <end position="195"/>
    </location>
</feature>
<keyword evidence="1" id="KW-1133">Transmembrane helix</keyword>
<gene>
    <name evidence="2" type="ORF">VSH64_38245</name>
</gene>
<feature type="transmembrane region" description="Helical" evidence="1">
    <location>
        <begin position="143"/>
        <end position="164"/>
    </location>
</feature>
<evidence type="ECO:0000256" key="1">
    <source>
        <dbReference type="SAM" id="Phobius"/>
    </source>
</evidence>
<keyword evidence="3" id="KW-1185">Reference proteome</keyword>
<protein>
    <submittedName>
        <fullName evidence="2">VC0807 family protein</fullName>
    </submittedName>
</protein>
<name>A0ABZ1I3W6_9PSEU</name>
<evidence type="ECO:0000313" key="3">
    <source>
        <dbReference type="Proteomes" id="UP001330812"/>
    </source>
</evidence>
<dbReference type="Proteomes" id="UP001330812">
    <property type="component" value="Chromosome"/>
</dbReference>
<dbReference type="NCBIfam" id="NF041646">
    <property type="entry name" value="VC0807_fam"/>
    <property type="match status" value="1"/>
</dbReference>
<proteinExistence type="predicted"/>
<keyword evidence="1" id="KW-0812">Transmembrane</keyword>
<dbReference type="RefSeq" id="WP_326567625.1">
    <property type="nucleotide sequence ID" value="NZ_CP142149.1"/>
</dbReference>
<feature type="transmembrane region" description="Helical" evidence="1">
    <location>
        <begin position="60"/>
        <end position="78"/>
    </location>
</feature>
<feature type="transmembrane region" description="Helical" evidence="1">
    <location>
        <begin position="90"/>
        <end position="107"/>
    </location>
</feature>
<keyword evidence="1" id="KW-0472">Membrane</keyword>
<sequence>MGKDFRSSAFALLIDIGAPVGGYYLLRAFGVAPVWALVLSGLPPAARILYTAVRQRRLDGMGLFVLAIVAVSVTTSLWTGDARLLLIRNAWFSTLAGFWLLASLFIGKHPVTYTAARALLPGKGPRFDALWDQRPSFRHVWRVLAVAWGVGGLLHSAISIGIAYSLPIDDVPALDTVLSIVFFVLLQIITQLLLFREGSMRAVLRPEQLTTQ</sequence>
<organism evidence="2 3">
    <name type="scientific">Amycolatopsis rhabdoformis</name>
    <dbReference type="NCBI Taxonomy" id="1448059"/>
    <lineage>
        <taxon>Bacteria</taxon>
        <taxon>Bacillati</taxon>
        <taxon>Actinomycetota</taxon>
        <taxon>Actinomycetes</taxon>
        <taxon>Pseudonocardiales</taxon>
        <taxon>Pseudonocardiaceae</taxon>
        <taxon>Amycolatopsis</taxon>
    </lineage>
</organism>
<dbReference type="EMBL" id="CP142149">
    <property type="protein sequence ID" value="WSE28626.1"/>
    <property type="molecule type" value="Genomic_DNA"/>
</dbReference>
<accession>A0ABZ1I3W6</accession>
<evidence type="ECO:0000313" key="2">
    <source>
        <dbReference type="EMBL" id="WSE28626.1"/>
    </source>
</evidence>